<evidence type="ECO:0000256" key="1">
    <source>
        <dbReference type="SAM" id="MobiDB-lite"/>
    </source>
</evidence>
<feature type="compositionally biased region" description="Pro residues" evidence="1">
    <location>
        <begin position="77"/>
        <end position="88"/>
    </location>
</feature>
<reference evidence="2" key="1">
    <citation type="submission" date="2018-04" db="EMBL/GenBank/DDBJ databases">
        <title>WGS assembly of Panicum hallii.</title>
        <authorList>
            <person name="Lovell J."/>
            <person name="Jenkins J."/>
            <person name="Lowry D."/>
            <person name="Mamidi S."/>
            <person name="Sreedasyam A."/>
            <person name="Weng X."/>
            <person name="Barry K."/>
            <person name="Bonette J."/>
            <person name="Campitelli B."/>
            <person name="Daum C."/>
            <person name="Gordon S."/>
            <person name="Gould B."/>
            <person name="Lipzen A."/>
            <person name="Macqueen A."/>
            <person name="Palacio-Mejia J."/>
            <person name="Plott C."/>
            <person name="Shakirov E."/>
            <person name="Shu S."/>
            <person name="Yoshinaga Y."/>
            <person name="Zane M."/>
            <person name="Rokhsar D."/>
            <person name="Grimwood J."/>
            <person name="Schmutz J."/>
            <person name="Juenger T."/>
        </authorList>
    </citation>
    <scope>NUCLEOTIDE SEQUENCE [LARGE SCALE GENOMIC DNA]</scope>
    <source>
        <strain evidence="2">FIL2</strain>
    </source>
</reference>
<organism evidence="2">
    <name type="scientific">Panicum hallii</name>
    <dbReference type="NCBI Taxonomy" id="206008"/>
    <lineage>
        <taxon>Eukaryota</taxon>
        <taxon>Viridiplantae</taxon>
        <taxon>Streptophyta</taxon>
        <taxon>Embryophyta</taxon>
        <taxon>Tracheophyta</taxon>
        <taxon>Spermatophyta</taxon>
        <taxon>Magnoliopsida</taxon>
        <taxon>Liliopsida</taxon>
        <taxon>Poales</taxon>
        <taxon>Poaceae</taxon>
        <taxon>PACMAD clade</taxon>
        <taxon>Panicoideae</taxon>
        <taxon>Panicodae</taxon>
        <taxon>Paniceae</taxon>
        <taxon>Panicinae</taxon>
        <taxon>Panicum</taxon>
        <taxon>Panicum sect. Panicum</taxon>
    </lineage>
</organism>
<protein>
    <submittedName>
        <fullName evidence="2">Uncharacterized protein</fullName>
    </submittedName>
</protein>
<accession>A0A2T8KHM5</accession>
<name>A0A2T8KHM5_9POAL</name>
<feature type="region of interest" description="Disordered" evidence="1">
    <location>
        <begin position="49"/>
        <end position="89"/>
    </location>
</feature>
<proteinExistence type="predicted"/>
<sequence length="183" mass="20912">MCIRQKNSPGSPHPDRPNCAPIGPLAWSHAHPSATFPLLRFFHRRDSSPLLARRRRPPARPERESARTRRSRRPSCPGAPAPIPPPRPRILRSSLVAQRIVLPASRNARQPTRRRPSNPCCQGPQYLTDAAQPGWTLQVGACVQAQEHRLLLLLLQQVNQHQIHRDLLLSWWQRKQPQTCSMY</sequence>
<dbReference type="Gramene" id="PVH61680">
    <property type="protein sequence ID" value="PVH61680"/>
    <property type="gene ID" value="PAHAL_3G094000"/>
</dbReference>
<gene>
    <name evidence="2" type="ORF">PAHAL_3G094000</name>
</gene>
<dbReference type="AlphaFoldDB" id="A0A2T8KHM5"/>
<evidence type="ECO:0000313" key="2">
    <source>
        <dbReference type="EMBL" id="PVH61680.1"/>
    </source>
</evidence>
<dbReference type="EMBL" id="CM008048">
    <property type="protein sequence ID" value="PVH61680.1"/>
    <property type="molecule type" value="Genomic_DNA"/>
</dbReference>
<dbReference type="Proteomes" id="UP000243499">
    <property type="component" value="Chromosome 3"/>
</dbReference>